<dbReference type="GO" id="GO:0006897">
    <property type="term" value="P:endocytosis"/>
    <property type="evidence" value="ECO:0007669"/>
    <property type="project" value="TreeGrafter"/>
</dbReference>
<keyword evidence="1" id="KW-0175">Coiled coil</keyword>
<dbReference type="Gene3D" id="1.20.1270.60">
    <property type="entry name" value="Arfaptin homology (AH) domain/BAR domain"/>
    <property type="match status" value="1"/>
</dbReference>
<dbReference type="OrthoDB" id="5599269at2759"/>
<evidence type="ECO:0000256" key="1">
    <source>
        <dbReference type="SAM" id="Coils"/>
    </source>
</evidence>
<proteinExistence type="predicted"/>
<dbReference type="GO" id="GO:0008289">
    <property type="term" value="F:lipid binding"/>
    <property type="evidence" value="ECO:0007669"/>
    <property type="project" value="TreeGrafter"/>
</dbReference>
<dbReference type="GO" id="GO:0070941">
    <property type="term" value="P:eisosome assembly"/>
    <property type="evidence" value="ECO:0007669"/>
    <property type="project" value="TreeGrafter"/>
</dbReference>
<feature type="region of interest" description="Disordered" evidence="2">
    <location>
        <begin position="314"/>
        <end position="556"/>
    </location>
</feature>
<dbReference type="GO" id="GO:0036286">
    <property type="term" value="C:eisosome filament"/>
    <property type="evidence" value="ECO:0007669"/>
    <property type="project" value="TreeGrafter"/>
</dbReference>
<dbReference type="InterPro" id="IPR028245">
    <property type="entry name" value="PIL1/LSP1"/>
</dbReference>
<comment type="caution">
    <text evidence="3">The sequence shown here is derived from an EMBL/GenBank/DDBJ whole genome shotgun (WGS) entry which is preliminary data.</text>
</comment>
<protein>
    <submittedName>
        <fullName evidence="3">Uncharacterized protein</fullName>
    </submittedName>
</protein>
<gene>
    <name evidence="3" type="ORF">PHLCEN_2v8855</name>
</gene>
<feature type="compositionally biased region" description="Low complexity" evidence="2">
    <location>
        <begin position="345"/>
        <end position="366"/>
    </location>
</feature>
<sequence>MSSFFSALKDKAQSAVNATPLAGHIPGSSPRPETPESSAATGQSPGGGPLAGITKSHTFETLHHQLRTFQQQYSSSTTPVQKIITSGKGVAIDYDNVARDAQGNSKELYLWGQGEQDDLKDVTDRLGWVNYIQGQLSATLATKINTARAPFKALRDAENALAPRRNARNGLQNQIARIEHDQRKDQQPKLAELRAQLQRAEEEDDEAEREVEILKRKAVKESEQLKWEAVREYAEKLTMVAQAGIAIVPALPSTPPSPTRPYNGASTTASARASLQKALDNYSPGNVTLIVGSPSAADLKHTKSFGETHAKELSRIGLSDPSATGNIPITPPLTTATAPPPGPPSQSYLSQSPSLSHPISSPLSASKPTPIATAPGQSGSATASSPTKISPPLNPANLNQAPSPIPISNHAASAMVAPNPTDPSIKIPSVTPTVAETGVPKSAGPDGPGPSSGSLLNNRPHSPTIPRQQPPALPPRFENAEGEKRRLEREERERILRGDHDSSLHPQYESAEEEKKRLEREERERVLREGGSAASGHQPPREDDDHDGELPPYQEF</sequence>
<accession>A0A2R6NSQ4</accession>
<dbReference type="PANTHER" id="PTHR31962">
    <property type="entry name" value="SPHINGOLIPID LONG CHAIN BASE-RESPONSIVE PROTEIN PIL1"/>
    <property type="match status" value="1"/>
</dbReference>
<evidence type="ECO:0000313" key="4">
    <source>
        <dbReference type="Proteomes" id="UP000186601"/>
    </source>
</evidence>
<evidence type="ECO:0000313" key="3">
    <source>
        <dbReference type="EMBL" id="PSR75941.1"/>
    </source>
</evidence>
<name>A0A2R6NSQ4_9APHY</name>
<dbReference type="Pfam" id="PF13805">
    <property type="entry name" value="Pil1"/>
    <property type="match status" value="1"/>
</dbReference>
<feature type="compositionally biased region" description="Basic and acidic residues" evidence="2">
    <location>
        <begin position="478"/>
        <end position="503"/>
    </location>
</feature>
<dbReference type="PANTHER" id="PTHR31962:SF1">
    <property type="entry name" value="SPHINGOLIPID LONG CHAIN BASE-RESPONSIVE PROTEIN PIL1"/>
    <property type="match status" value="1"/>
</dbReference>
<dbReference type="EMBL" id="MLYV02000872">
    <property type="protein sequence ID" value="PSR75941.1"/>
    <property type="molecule type" value="Genomic_DNA"/>
</dbReference>
<dbReference type="InterPro" id="IPR027267">
    <property type="entry name" value="AH/BAR_dom_sf"/>
</dbReference>
<feature type="compositionally biased region" description="Basic and acidic residues" evidence="2">
    <location>
        <begin position="513"/>
        <end position="528"/>
    </location>
</feature>
<feature type="compositionally biased region" description="Low complexity" evidence="2">
    <location>
        <begin position="440"/>
        <end position="454"/>
    </location>
</feature>
<reference evidence="3 4" key="1">
    <citation type="submission" date="2018-02" db="EMBL/GenBank/DDBJ databases">
        <title>Genome sequence of the basidiomycete white-rot fungus Phlebia centrifuga.</title>
        <authorList>
            <person name="Granchi Z."/>
            <person name="Peng M."/>
            <person name="de Vries R.P."/>
            <person name="Hilden K."/>
            <person name="Makela M.R."/>
            <person name="Grigoriev I."/>
            <person name="Riley R."/>
        </authorList>
    </citation>
    <scope>NUCLEOTIDE SEQUENCE [LARGE SCALE GENOMIC DNA]</scope>
    <source>
        <strain evidence="3 4">FBCC195</strain>
    </source>
</reference>
<feature type="compositionally biased region" description="Polar residues" evidence="2">
    <location>
        <begin position="375"/>
        <end position="388"/>
    </location>
</feature>
<dbReference type="Proteomes" id="UP000186601">
    <property type="component" value="Unassembled WGS sequence"/>
</dbReference>
<dbReference type="AlphaFoldDB" id="A0A2R6NSQ4"/>
<dbReference type="STRING" id="98765.A0A2R6NSQ4"/>
<evidence type="ECO:0000256" key="2">
    <source>
        <dbReference type="SAM" id="MobiDB-lite"/>
    </source>
</evidence>
<organism evidence="3 4">
    <name type="scientific">Hermanssonia centrifuga</name>
    <dbReference type="NCBI Taxonomy" id="98765"/>
    <lineage>
        <taxon>Eukaryota</taxon>
        <taxon>Fungi</taxon>
        <taxon>Dikarya</taxon>
        <taxon>Basidiomycota</taxon>
        <taxon>Agaricomycotina</taxon>
        <taxon>Agaricomycetes</taxon>
        <taxon>Polyporales</taxon>
        <taxon>Meruliaceae</taxon>
        <taxon>Hermanssonia</taxon>
    </lineage>
</organism>
<feature type="coiled-coil region" evidence="1">
    <location>
        <begin position="183"/>
        <end position="224"/>
    </location>
</feature>
<keyword evidence="4" id="KW-1185">Reference proteome</keyword>
<feature type="region of interest" description="Disordered" evidence="2">
    <location>
        <begin position="16"/>
        <end position="54"/>
    </location>
</feature>
<feature type="compositionally biased region" description="Polar residues" evidence="2">
    <location>
        <begin position="455"/>
        <end position="467"/>
    </location>
</feature>
<dbReference type="GO" id="GO:0005886">
    <property type="term" value="C:plasma membrane"/>
    <property type="evidence" value="ECO:0007669"/>
    <property type="project" value="TreeGrafter"/>
</dbReference>